<dbReference type="Proteomes" id="UP000823775">
    <property type="component" value="Unassembled WGS sequence"/>
</dbReference>
<dbReference type="InterPro" id="IPR005202">
    <property type="entry name" value="TF_GRAS"/>
</dbReference>
<dbReference type="PROSITE" id="PS51257">
    <property type="entry name" value="PROKAR_LIPOPROTEIN"/>
    <property type="match status" value="1"/>
</dbReference>
<proteinExistence type="inferred from homology"/>
<name>A0ABS8TGD4_DATST</name>
<feature type="short sequence motif" description="VHIID" evidence="3">
    <location>
        <begin position="153"/>
        <end position="157"/>
    </location>
</feature>
<organism evidence="4 5">
    <name type="scientific">Datura stramonium</name>
    <name type="common">Jimsonweed</name>
    <name type="synonym">Common thornapple</name>
    <dbReference type="NCBI Taxonomy" id="4076"/>
    <lineage>
        <taxon>Eukaryota</taxon>
        <taxon>Viridiplantae</taxon>
        <taxon>Streptophyta</taxon>
        <taxon>Embryophyta</taxon>
        <taxon>Tracheophyta</taxon>
        <taxon>Spermatophyta</taxon>
        <taxon>Magnoliopsida</taxon>
        <taxon>eudicotyledons</taxon>
        <taxon>Gunneridae</taxon>
        <taxon>Pentapetalae</taxon>
        <taxon>asterids</taxon>
        <taxon>lamiids</taxon>
        <taxon>Solanales</taxon>
        <taxon>Solanaceae</taxon>
        <taxon>Solanoideae</taxon>
        <taxon>Datureae</taxon>
        <taxon>Datura</taxon>
    </lineage>
</organism>
<feature type="region of interest" description="Leucine repeat II (LRII)" evidence="3">
    <location>
        <begin position="204"/>
        <end position="236"/>
    </location>
</feature>
<evidence type="ECO:0000313" key="5">
    <source>
        <dbReference type="Proteomes" id="UP000823775"/>
    </source>
</evidence>
<dbReference type="Pfam" id="PF03514">
    <property type="entry name" value="GRAS"/>
    <property type="match status" value="1"/>
</dbReference>
<dbReference type="PROSITE" id="PS50985">
    <property type="entry name" value="GRAS"/>
    <property type="match status" value="1"/>
</dbReference>
<dbReference type="PANTHER" id="PTHR31636">
    <property type="entry name" value="OSJNBA0084A10.13 PROTEIN-RELATED"/>
    <property type="match status" value="1"/>
</dbReference>
<gene>
    <name evidence="4" type="ORF">HAX54_010459</name>
</gene>
<keyword evidence="5" id="KW-1185">Reference proteome</keyword>
<evidence type="ECO:0000256" key="2">
    <source>
        <dbReference type="ARBA" id="ARBA00023163"/>
    </source>
</evidence>
<feature type="region of interest" description="SAW" evidence="3">
    <location>
        <begin position="328"/>
        <end position="403"/>
    </location>
</feature>
<accession>A0ABS8TGD4</accession>
<evidence type="ECO:0000256" key="1">
    <source>
        <dbReference type="ARBA" id="ARBA00023015"/>
    </source>
</evidence>
<keyword evidence="2" id="KW-0804">Transcription</keyword>
<evidence type="ECO:0000256" key="3">
    <source>
        <dbReference type="PROSITE-ProRule" id="PRU01191"/>
    </source>
</evidence>
<comment type="similarity">
    <text evidence="3">Belongs to the GRAS family.</text>
</comment>
<evidence type="ECO:0000313" key="4">
    <source>
        <dbReference type="EMBL" id="MCD7470531.1"/>
    </source>
</evidence>
<comment type="caution">
    <text evidence="4">The sequence shown here is derived from an EMBL/GenBank/DDBJ whole genome shotgun (WGS) entry which is preliminary data.</text>
</comment>
<reference evidence="4 5" key="1">
    <citation type="journal article" date="2021" name="BMC Genomics">
        <title>Datura genome reveals duplications of psychoactive alkaloid biosynthetic genes and high mutation rate following tissue culture.</title>
        <authorList>
            <person name="Rajewski A."/>
            <person name="Carter-House D."/>
            <person name="Stajich J."/>
            <person name="Litt A."/>
        </authorList>
    </citation>
    <scope>NUCLEOTIDE SEQUENCE [LARGE SCALE GENOMIC DNA]</scope>
    <source>
        <strain evidence="4">AR-01</strain>
    </source>
</reference>
<protein>
    <recommendedName>
        <fullName evidence="6">Scarecrow-like protein 32</fullName>
    </recommendedName>
</protein>
<sequence>MNTEMRGTPTTIPLQNPSLLNNNPQSSLAGALQGCIGSLDGACLEKLLLHCASALENNDVTLAQQVMWVLNNLASSNGDPNQRLTSWFLRALISRASRVCPNATNFHGNSNLERRLMSVTELAGYVDLIPWHRFGFCASNSAIYKAIEGQTKVHILDFSITHCMQWPTLIDAISKRPEGPPSLRISVPSWRPQVPPFLNVSIEEVGQRLANFAKFRDVPFEFHVIEQLNYDMFLNQLSRPSTLQLRDDEALVVNCQNWLRVRDLNPCIVTIVDEDCDFGNSSLTSRISTCFNYLWIPFDALETFLPKDSRQRLDYEGDIGHKIENIIGFEGNQRIERLESCNKLSKRMENIGFMSVPFGEETIKEVKSLLYEHASGWGMKKEEHNMLVLTWKGHNSVYATSWVLIQPPHMA</sequence>
<evidence type="ECO:0008006" key="6">
    <source>
        <dbReference type="Google" id="ProtNLM"/>
    </source>
</evidence>
<keyword evidence="1" id="KW-0805">Transcription regulation</keyword>
<dbReference type="EMBL" id="JACEIK010001579">
    <property type="protein sequence ID" value="MCD7470531.1"/>
    <property type="molecule type" value="Genomic_DNA"/>
</dbReference>
<comment type="caution">
    <text evidence="3">Lacks conserved residue(s) required for the propagation of feature annotation.</text>
</comment>